<gene>
    <name evidence="3" type="ORF">CTOB1V02_LOCUS13817</name>
</gene>
<dbReference type="PANTHER" id="PTHR16166:SF93">
    <property type="entry name" value="INTERMEMBRANE LIPID TRANSFER PROTEIN VPS13"/>
    <property type="match status" value="1"/>
</dbReference>
<evidence type="ECO:0000259" key="2">
    <source>
        <dbReference type="Pfam" id="PF25033"/>
    </source>
</evidence>
<proteinExistence type="inferred from homology"/>
<feature type="domain" description="VPS13-like middle region" evidence="2">
    <location>
        <begin position="6"/>
        <end position="246"/>
    </location>
</feature>
<evidence type="ECO:0000256" key="1">
    <source>
        <dbReference type="ARBA" id="ARBA00006545"/>
    </source>
</evidence>
<protein>
    <recommendedName>
        <fullName evidence="2">VPS13-like middle region domain-containing protein</fullName>
    </recommendedName>
</protein>
<reference evidence="3" key="1">
    <citation type="submission" date="2020-11" db="EMBL/GenBank/DDBJ databases">
        <authorList>
            <person name="Tran Van P."/>
        </authorList>
    </citation>
    <scope>NUCLEOTIDE SEQUENCE</scope>
</reference>
<dbReference type="AlphaFoldDB" id="A0A7R8ZXV6"/>
<dbReference type="EMBL" id="OB675971">
    <property type="protein sequence ID" value="CAD7236002.1"/>
    <property type="molecule type" value="Genomic_DNA"/>
</dbReference>
<dbReference type="InterPro" id="IPR026847">
    <property type="entry name" value="VPS13"/>
</dbReference>
<organism evidence="3">
    <name type="scientific">Cyprideis torosa</name>
    <dbReference type="NCBI Taxonomy" id="163714"/>
    <lineage>
        <taxon>Eukaryota</taxon>
        <taxon>Metazoa</taxon>
        <taxon>Ecdysozoa</taxon>
        <taxon>Arthropoda</taxon>
        <taxon>Crustacea</taxon>
        <taxon>Oligostraca</taxon>
        <taxon>Ostracoda</taxon>
        <taxon>Podocopa</taxon>
        <taxon>Podocopida</taxon>
        <taxon>Cytherocopina</taxon>
        <taxon>Cytheroidea</taxon>
        <taxon>Cytherideidae</taxon>
        <taxon>Cyprideis</taxon>
    </lineage>
</organism>
<dbReference type="PANTHER" id="PTHR16166">
    <property type="entry name" value="VACUOLAR PROTEIN SORTING-ASSOCIATED PROTEIN VPS13"/>
    <property type="match status" value="1"/>
</dbReference>
<sequence length="250" mass="28341">MRMLGLTCELSICPGKQRLEAEMKDFSLVDPRPNALYRQLVAIVGRNAFQLSVQLYDESATEGKFYLDMNRVDAEVTASFGGAKCIFLYAYVSELLAFVDQFQSAKQSMWEASLNAAEMTRVNIQRAVQKAFRVRLNIDMKAPLIFIPRNSDSEEIILADFGALKINNTFQMSEIRNELGEPVIFDKIHMELNDMKLSRTVLSRQTLSSSSEVMILDPVSFQLNIDRNLTMSWYKDAPQMAVTASLPNLK</sequence>
<dbReference type="OrthoDB" id="6373482at2759"/>
<name>A0A7R8ZXV6_9CRUS</name>
<dbReference type="GO" id="GO:0006623">
    <property type="term" value="P:protein targeting to vacuole"/>
    <property type="evidence" value="ECO:0007669"/>
    <property type="project" value="TreeGrafter"/>
</dbReference>
<evidence type="ECO:0000313" key="3">
    <source>
        <dbReference type="EMBL" id="CAD7236002.1"/>
    </source>
</evidence>
<feature type="non-terminal residue" evidence="3">
    <location>
        <position position="250"/>
    </location>
</feature>
<dbReference type="Pfam" id="PF25033">
    <property type="entry name" value="VPS13_M"/>
    <property type="match status" value="1"/>
</dbReference>
<dbReference type="GO" id="GO:0045053">
    <property type="term" value="P:protein retention in Golgi apparatus"/>
    <property type="evidence" value="ECO:0007669"/>
    <property type="project" value="TreeGrafter"/>
</dbReference>
<dbReference type="InterPro" id="IPR056747">
    <property type="entry name" value="VPS13-like_M"/>
</dbReference>
<comment type="similarity">
    <text evidence="1">Belongs to the VPS13 family.</text>
</comment>
<accession>A0A7R8ZXV6</accession>